<reference evidence="3" key="1">
    <citation type="submission" date="2021-02" db="EMBL/GenBank/DDBJ databases">
        <title>Psilocybe cubensis genome.</title>
        <authorList>
            <person name="Mckernan K.J."/>
            <person name="Crawford S."/>
            <person name="Trippe A."/>
            <person name="Kane L.T."/>
            <person name="Mclaughlin S."/>
        </authorList>
    </citation>
    <scope>NUCLEOTIDE SEQUENCE [LARGE SCALE GENOMIC DNA]</scope>
    <source>
        <strain evidence="3">MGC-MH-2018</strain>
    </source>
</reference>
<dbReference type="InterPro" id="IPR046985">
    <property type="entry name" value="IP5"/>
</dbReference>
<dbReference type="InterPro" id="IPR036691">
    <property type="entry name" value="Endo/exonu/phosph_ase_sf"/>
</dbReference>
<dbReference type="GO" id="GO:0004439">
    <property type="term" value="F:phosphatidylinositol-4,5-bisphosphate 5-phosphatase activity"/>
    <property type="evidence" value="ECO:0007669"/>
    <property type="project" value="TreeGrafter"/>
</dbReference>
<dbReference type="AlphaFoldDB" id="A0A8H8CKZ1"/>
<feature type="region of interest" description="Disordered" evidence="1">
    <location>
        <begin position="416"/>
        <end position="467"/>
    </location>
</feature>
<evidence type="ECO:0000256" key="1">
    <source>
        <dbReference type="SAM" id="MobiDB-lite"/>
    </source>
</evidence>
<feature type="region of interest" description="Disordered" evidence="1">
    <location>
        <begin position="146"/>
        <end position="176"/>
    </location>
</feature>
<feature type="compositionally biased region" description="Polar residues" evidence="1">
    <location>
        <begin position="531"/>
        <end position="543"/>
    </location>
</feature>
<feature type="region of interest" description="Disordered" evidence="1">
    <location>
        <begin position="197"/>
        <end position="221"/>
    </location>
</feature>
<feature type="region of interest" description="Disordered" evidence="1">
    <location>
        <begin position="558"/>
        <end position="582"/>
    </location>
</feature>
<feature type="compositionally biased region" description="Acidic residues" evidence="1">
    <location>
        <begin position="430"/>
        <end position="443"/>
    </location>
</feature>
<gene>
    <name evidence="3" type="ORF">JR316_004731</name>
</gene>
<evidence type="ECO:0000313" key="3">
    <source>
        <dbReference type="EMBL" id="KAG5170342.1"/>
    </source>
</evidence>
<dbReference type="SUPFAM" id="SSF56219">
    <property type="entry name" value="DNase I-like"/>
    <property type="match status" value="1"/>
</dbReference>
<feature type="region of interest" description="Disordered" evidence="1">
    <location>
        <begin position="696"/>
        <end position="741"/>
    </location>
</feature>
<feature type="compositionally biased region" description="Low complexity" evidence="1">
    <location>
        <begin position="445"/>
        <end position="457"/>
    </location>
</feature>
<sequence length="816" mass="89996">MSNTTNPPHLQPGLIKQQHGQLHSPSIRPHEIPPAPRSAVPSTTFARPGDAALRYTPHHYDPKCFKVRILTWNMHDSLPKGELEELFGKVPLYNTAATKSGTFPQLPNDANHPYHLVVVAGQECPTPSGIPMGLAASFKILDKDRDKSKEFDRETERPREKERNDDPKLDEDAEYPPVGWTSMVEDYLCHCGGVTSRTGSPSTSDVGFPRPLMRQKSSKETRKGPYQLLIKERLMGIYMAVYIYRDLKPFVRGMSKSAVTAGLIGGRVGNKGGVGISLNIDGTTFLFLNAHLAAHEGRSHHRLANLSKIKAELSVEDFLSADDHRTVAEDLTDRFDFTFLCGDLNFRLDISRLHADWLISRQEYKQAFEFDQLHALMKKGDYFKGFSEAPINFPPTFKYDVLRTLKRSKTSSRSKLSLLGERSGHVAEVDERETEETEDEDVEGASLASSAVTSTVSRPATENGQEDEAYFYTSASSPTSVPSEKESVASPKLTKAKVKWLSILSPSLTAFPGKLSKSRNSDRHVLPPTPTTATRSVPQSPLRVTTPEAGKRRFLRPPPMILVNSSGSQVTPTDDAGVEEKGVYDSSHKKRVPSWCDRILWKTTVQPDPVSEDIYSPESAQRSRSRVGHFLANAFRPPSARTAWDSNTPQGTGLFSGDAGKTPTDAIISPAISRVRFGSPIPPIDLRSPTGIHVHAESKPRRANTAASPPPTAPAYEHPSRRFNTLDGLESPSSADRPHSATPSIWRFLPSFLSPTHANQGAQAPEASPNLPPSAPLPRKGDVVCLTYDTLDDRGMRRLEGRSDHRPVIGSYALYV</sequence>
<proteinExistence type="predicted"/>
<name>A0A8H8CKZ1_PSICU</name>
<dbReference type="EMBL" id="JAFIQS010000004">
    <property type="protein sequence ID" value="KAG5170342.1"/>
    <property type="molecule type" value="Genomic_DNA"/>
</dbReference>
<feature type="region of interest" description="Disordered" evidence="1">
    <location>
        <begin position="1"/>
        <end position="45"/>
    </location>
</feature>
<dbReference type="Gene3D" id="3.60.10.10">
    <property type="entry name" value="Endonuclease/exonuclease/phosphatase"/>
    <property type="match status" value="2"/>
</dbReference>
<accession>A0A8H8CKZ1</accession>
<dbReference type="SMART" id="SM00128">
    <property type="entry name" value="IPPc"/>
    <property type="match status" value="1"/>
</dbReference>
<protein>
    <recommendedName>
        <fullName evidence="2">Inositol polyphosphate-related phosphatase domain-containing protein</fullName>
    </recommendedName>
</protein>
<evidence type="ECO:0000259" key="2">
    <source>
        <dbReference type="SMART" id="SM00128"/>
    </source>
</evidence>
<feature type="domain" description="Inositol polyphosphate-related phosphatase" evidence="2">
    <location>
        <begin position="165"/>
        <end position="464"/>
    </location>
</feature>
<dbReference type="PANTHER" id="PTHR11200:SF275">
    <property type="entry name" value="LD06095P"/>
    <property type="match status" value="1"/>
</dbReference>
<feature type="region of interest" description="Disordered" evidence="1">
    <location>
        <begin position="756"/>
        <end position="779"/>
    </location>
</feature>
<feature type="compositionally biased region" description="Polar residues" evidence="1">
    <location>
        <begin position="644"/>
        <end position="653"/>
    </location>
</feature>
<dbReference type="InterPro" id="IPR000300">
    <property type="entry name" value="IPPc"/>
</dbReference>
<feature type="region of interest" description="Disordered" evidence="1">
    <location>
        <begin position="512"/>
        <end position="543"/>
    </location>
</feature>
<feature type="compositionally biased region" description="Polar residues" evidence="1">
    <location>
        <begin position="563"/>
        <end position="572"/>
    </location>
</feature>
<dbReference type="GO" id="GO:0046856">
    <property type="term" value="P:phosphatidylinositol dephosphorylation"/>
    <property type="evidence" value="ECO:0007669"/>
    <property type="project" value="InterPro"/>
</dbReference>
<dbReference type="Pfam" id="PF22669">
    <property type="entry name" value="Exo_endo_phos2"/>
    <property type="match status" value="2"/>
</dbReference>
<comment type="caution">
    <text evidence="3">The sequence shown here is derived from an EMBL/GenBank/DDBJ whole genome shotgun (WGS) entry which is preliminary data.</text>
</comment>
<feature type="compositionally biased region" description="Basic and acidic residues" evidence="1">
    <location>
        <begin position="146"/>
        <end position="167"/>
    </location>
</feature>
<organism evidence="3">
    <name type="scientific">Psilocybe cubensis</name>
    <name type="common">Psychedelic mushroom</name>
    <name type="synonym">Stropharia cubensis</name>
    <dbReference type="NCBI Taxonomy" id="181762"/>
    <lineage>
        <taxon>Eukaryota</taxon>
        <taxon>Fungi</taxon>
        <taxon>Dikarya</taxon>
        <taxon>Basidiomycota</taxon>
        <taxon>Agaricomycotina</taxon>
        <taxon>Agaricomycetes</taxon>
        <taxon>Agaricomycetidae</taxon>
        <taxon>Agaricales</taxon>
        <taxon>Agaricineae</taxon>
        <taxon>Strophariaceae</taxon>
        <taxon>Psilocybe</taxon>
    </lineage>
</organism>
<dbReference type="PANTHER" id="PTHR11200">
    <property type="entry name" value="INOSITOL 5-PHOSPHATASE"/>
    <property type="match status" value="1"/>
</dbReference>
<feature type="region of interest" description="Disordered" evidence="1">
    <location>
        <begin position="640"/>
        <end position="662"/>
    </location>
</feature>